<keyword evidence="5" id="KW-1185">Reference proteome</keyword>
<dbReference type="Pfam" id="PF02458">
    <property type="entry name" value="Transferase"/>
    <property type="match status" value="1"/>
</dbReference>
<comment type="caution">
    <text evidence="4">The sequence shown here is derived from an EMBL/GenBank/DDBJ whole genome shotgun (WGS) entry which is preliminary data.</text>
</comment>
<comment type="similarity">
    <text evidence="1">Belongs to the plant acyltransferase family.</text>
</comment>
<evidence type="ECO:0000256" key="3">
    <source>
        <dbReference type="ARBA" id="ARBA00023315"/>
    </source>
</evidence>
<keyword evidence="3" id="KW-0012">Acyltransferase</keyword>
<dbReference type="GO" id="GO:0016746">
    <property type="term" value="F:acyltransferase activity"/>
    <property type="evidence" value="ECO:0007669"/>
    <property type="project" value="UniProtKB-KW"/>
</dbReference>
<dbReference type="PANTHER" id="PTHR31623">
    <property type="entry name" value="F21J9.9"/>
    <property type="match status" value="1"/>
</dbReference>
<keyword evidence="2" id="KW-0808">Transferase</keyword>
<reference evidence="4 5" key="1">
    <citation type="submission" date="2022-03" db="EMBL/GenBank/DDBJ databases">
        <authorList>
            <person name="Macdonald S."/>
            <person name="Ahmed S."/>
            <person name="Newling K."/>
        </authorList>
    </citation>
    <scope>NUCLEOTIDE SEQUENCE [LARGE SCALE GENOMIC DNA]</scope>
</reference>
<evidence type="ECO:0000313" key="5">
    <source>
        <dbReference type="Proteomes" id="UP001642260"/>
    </source>
</evidence>
<dbReference type="InterPro" id="IPR023213">
    <property type="entry name" value="CAT-like_dom_sf"/>
</dbReference>
<proteinExistence type="inferred from homology"/>
<accession>A0ABC8K1K0</accession>
<sequence length="403" mass="44827">MEEIEREVIKPATPSTNDRLQLSLLDLMNSPANVPVIFFYETDDEDVAPEIISAKLKSSLFQTLSRFYPLAGRREGITISCNDEGAVFTEARTDLLLCDFLKDVNASSLERFYPTMAPGDSPTEWPLLRVKVTLFGSRSGVAVSVSASHSICDATSLLTFITDWATTTVKGRMSSNNNNNNNNTIHFAETTIYPPPDISFLRSLPTAGPPGKCVMNRFVFESYKIEELKRKVEGAGVPAPTRVEAIMSLVWTCTRNAWHSNLVSPRSTLMLQPMDLRSRVPSTDVFSIGNLQTMFLLKRGVESSSSFDLEIYETIAEFCKAKESVNEMIKENLQGNTLGQSLMRVIGDFASSLTPETDLYSMTSWCRKPFYKVDFGWGTPAWVGSTSTYNNVAYVCLIDSKHG</sequence>
<dbReference type="Gene3D" id="3.30.559.10">
    <property type="entry name" value="Chloramphenicol acetyltransferase-like domain"/>
    <property type="match status" value="2"/>
</dbReference>
<name>A0ABC8K1K0_ERUVS</name>
<dbReference type="Proteomes" id="UP001642260">
    <property type="component" value="Unassembled WGS sequence"/>
</dbReference>
<evidence type="ECO:0000256" key="2">
    <source>
        <dbReference type="ARBA" id="ARBA00022679"/>
    </source>
</evidence>
<dbReference type="AlphaFoldDB" id="A0ABC8K1K0"/>
<dbReference type="EMBL" id="CAKOAT010164043">
    <property type="protein sequence ID" value="CAH8349602.1"/>
    <property type="molecule type" value="Genomic_DNA"/>
</dbReference>
<protein>
    <submittedName>
        <fullName evidence="4">Uncharacterized protein</fullName>
    </submittedName>
</protein>
<evidence type="ECO:0000256" key="1">
    <source>
        <dbReference type="ARBA" id="ARBA00009861"/>
    </source>
</evidence>
<gene>
    <name evidence="4" type="ORF">ERUC_LOCUS17671</name>
</gene>
<dbReference type="PANTHER" id="PTHR31623:SF119">
    <property type="entry name" value="BAHD ACYLTRANSFERASE BIA1"/>
    <property type="match status" value="1"/>
</dbReference>
<organism evidence="4 5">
    <name type="scientific">Eruca vesicaria subsp. sativa</name>
    <name type="common">Garden rocket</name>
    <name type="synonym">Eruca sativa</name>
    <dbReference type="NCBI Taxonomy" id="29727"/>
    <lineage>
        <taxon>Eukaryota</taxon>
        <taxon>Viridiplantae</taxon>
        <taxon>Streptophyta</taxon>
        <taxon>Embryophyta</taxon>
        <taxon>Tracheophyta</taxon>
        <taxon>Spermatophyta</taxon>
        <taxon>Magnoliopsida</taxon>
        <taxon>eudicotyledons</taxon>
        <taxon>Gunneridae</taxon>
        <taxon>Pentapetalae</taxon>
        <taxon>rosids</taxon>
        <taxon>malvids</taxon>
        <taxon>Brassicales</taxon>
        <taxon>Brassicaceae</taxon>
        <taxon>Brassiceae</taxon>
        <taxon>Eruca</taxon>
    </lineage>
</organism>
<evidence type="ECO:0000313" key="4">
    <source>
        <dbReference type="EMBL" id="CAH8349602.1"/>
    </source>
</evidence>